<proteinExistence type="predicted"/>
<evidence type="ECO:0000256" key="1">
    <source>
        <dbReference type="SAM" id="MobiDB-lite"/>
    </source>
</evidence>
<comment type="caution">
    <text evidence="2">The sequence shown here is derived from an EMBL/GenBank/DDBJ whole genome shotgun (WGS) entry which is preliminary data.</text>
</comment>
<dbReference type="Proteomes" id="UP000247409">
    <property type="component" value="Unassembled WGS sequence"/>
</dbReference>
<protein>
    <submittedName>
        <fullName evidence="2">Uncharacterized protein</fullName>
    </submittedName>
</protein>
<name>A0A2V3ITM3_9FLOR</name>
<dbReference type="AlphaFoldDB" id="A0A2V3ITM3"/>
<evidence type="ECO:0000313" key="2">
    <source>
        <dbReference type="EMBL" id="PXF45471.1"/>
    </source>
</evidence>
<organism evidence="2 3">
    <name type="scientific">Gracilariopsis chorda</name>
    <dbReference type="NCBI Taxonomy" id="448386"/>
    <lineage>
        <taxon>Eukaryota</taxon>
        <taxon>Rhodophyta</taxon>
        <taxon>Florideophyceae</taxon>
        <taxon>Rhodymeniophycidae</taxon>
        <taxon>Gracilariales</taxon>
        <taxon>Gracilariaceae</taxon>
        <taxon>Gracilariopsis</taxon>
    </lineage>
</organism>
<gene>
    <name evidence="2" type="ORF">BWQ96_04769</name>
</gene>
<keyword evidence="3" id="KW-1185">Reference proteome</keyword>
<reference evidence="2 3" key="1">
    <citation type="journal article" date="2018" name="Mol. Biol. Evol.">
        <title>Analysis of the draft genome of the red seaweed Gracilariopsis chorda provides insights into genome size evolution in Rhodophyta.</title>
        <authorList>
            <person name="Lee J."/>
            <person name="Yang E.C."/>
            <person name="Graf L."/>
            <person name="Yang J.H."/>
            <person name="Qiu H."/>
            <person name="Zel Zion U."/>
            <person name="Chan C.X."/>
            <person name="Stephens T.G."/>
            <person name="Weber A.P.M."/>
            <person name="Boo G.H."/>
            <person name="Boo S.M."/>
            <person name="Kim K.M."/>
            <person name="Shin Y."/>
            <person name="Jung M."/>
            <person name="Lee S.J."/>
            <person name="Yim H.S."/>
            <person name="Lee J.H."/>
            <person name="Bhattacharya D."/>
            <person name="Yoon H.S."/>
        </authorList>
    </citation>
    <scope>NUCLEOTIDE SEQUENCE [LARGE SCALE GENOMIC DNA]</scope>
    <source>
        <strain evidence="2 3">SKKU-2015</strain>
        <tissue evidence="2">Whole body</tissue>
    </source>
</reference>
<sequence>MCFLTYHRLVEGYKNLDAQFLKPFSTKAEEACKVLLEREIGTALDPSPNWKESFSEEIVLRDVFDHRDANGAMNEHSENSSCSAASKSEQDDAQNIHSEDNELQKTHHQHDHEHMEVDTEQRKHGEQEEVLSPISPYLHALRDTKLNRREAGMSLEQGSSDQNKIKPRKSVANTEDPIHDTSNENCDDPSPALFKRFDERIREEGTKAIRSKLQNYAEDVSDFDDVQLH</sequence>
<accession>A0A2V3ITM3</accession>
<feature type="region of interest" description="Disordered" evidence="1">
    <location>
        <begin position="70"/>
        <end position="128"/>
    </location>
</feature>
<dbReference type="EMBL" id="NBIV01000060">
    <property type="protein sequence ID" value="PXF45471.1"/>
    <property type="molecule type" value="Genomic_DNA"/>
</dbReference>
<feature type="region of interest" description="Disordered" evidence="1">
    <location>
        <begin position="153"/>
        <end position="192"/>
    </location>
</feature>
<evidence type="ECO:0000313" key="3">
    <source>
        <dbReference type="Proteomes" id="UP000247409"/>
    </source>
</evidence>
<feature type="compositionally biased region" description="Basic and acidic residues" evidence="1">
    <location>
        <begin position="97"/>
        <end position="127"/>
    </location>
</feature>